<gene>
    <name evidence="3" type="ORF">g.1430</name>
</gene>
<organism evidence="3">
    <name type="scientific">Homalodisca liturata</name>
    <dbReference type="NCBI Taxonomy" id="320908"/>
    <lineage>
        <taxon>Eukaryota</taxon>
        <taxon>Metazoa</taxon>
        <taxon>Ecdysozoa</taxon>
        <taxon>Arthropoda</taxon>
        <taxon>Hexapoda</taxon>
        <taxon>Insecta</taxon>
        <taxon>Pterygota</taxon>
        <taxon>Neoptera</taxon>
        <taxon>Paraneoptera</taxon>
        <taxon>Hemiptera</taxon>
        <taxon>Auchenorrhyncha</taxon>
        <taxon>Membracoidea</taxon>
        <taxon>Cicadellidae</taxon>
        <taxon>Cicadellinae</taxon>
        <taxon>Proconiini</taxon>
        <taxon>Homalodisca</taxon>
    </lineage>
</organism>
<dbReference type="Pfam" id="PF00077">
    <property type="entry name" value="RVP"/>
    <property type="match status" value="1"/>
</dbReference>
<dbReference type="InterPro" id="IPR018061">
    <property type="entry name" value="Retropepsins"/>
</dbReference>
<keyword evidence="1" id="KW-0378">Hydrolase</keyword>
<dbReference type="SUPFAM" id="SSF50630">
    <property type="entry name" value="Acid proteases"/>
    <property type="match status" value="1"/>
</dbReference>
<protein>
    <recommendedName>
        <fullName evidence="2">Retropepsins domain-containing protein</fullName>
    </recommendedName>
</protein>
<dbReference type="EMBL" id="GECU01022010">
    <property type="protein sequence ID" value="JAS85696.1"/>
    <property type="molecule type" value="Transcribed_RNA"/>
</dbReference>
<dbReference type="InterPro" id="IPR021109">
    <property type="entry name" value="Peptidase_aspartic_dom_sf"/>
</dbReference>
<dbReference type="Gene3D" id="2.40.70.10">
    <property type="entry name" value="Acid Proteases"/>
    <property type="match status" value="1"/>
</dbReference>
<name>A0A1B6IFK7_9HEMI</name>
<evidence type="ECO:0000313" key="3">
    <source>
        <dbReference type="EMBL" id="JAS85696.1"/>
    </source>
</evidence>
<evidence type="ECO:0000256" key="1">
    <source>
        <dbReference type="ARBA" id="ARBA00022801"/>
    </source>
</evidence>
<feature type="non-terminal residue" evidence="3">
    <location>
        <position position="206"/>
    </location>
</feature>
<proteinExistence type="predicted"/>
<feature type="domain" description="Retropepsins" evidence="2">
    <location>
        <begin position="39"/>
        <end position="134"/>
    </location>
</feature>
<accession>A0A1B6IFK7</accession>
<reference evidence="3" key="1">
    <citation type="submission" date="2015-11" db="EMBL/GenBank/DDBJ databases">
        <title>De novo transcriptome assembly of four potential Pierce s Disease insect vectors from Arizona vineyards.</title>
        <authorList>
            <person name="Tassone E.E."/>
        </authorList>
    </citation>
    <scope>NUCLEOTIDE SEQUENCE</scope>
</reference>
<sequence>MLLKKRARQGVRKEVGSSGSLDTETIPAINYVIHSQQEDHRPYLKVRVFGREVTALLDSGASQTFLGGHGMWILNQFPARFQSASGRFVETADSTRHEVQGFVNLPITLQGRTKSLKVCVVPSLQHTLILGIDFWEIMHIVADMRNRKWDFATKSVDLFCGYVEGITSEDNLTLAERKRLQDLLEEHFEDEPSTLGRTDRVKHVID</sequence>
<dbReference type="AlphaFoldDB" id="A0A1B6IFK7"/>
<dbReference type="GO" id="GO:0016787">
    <property type="term" value="F:hydrolase activity"/>
    <property type="evidence" value="ECO:0007669"/>
    <property type="project" value="UniProtKB-KW"/>
</dbReference>
<evidence type="ECO:0000259" key="2">
    <source>
        <dbReference type="Pfam" id="PF00077"/>
    </source>
</evidence>
<dbReference type="CDD" id="cd00303">
    <property type="entry name" value="retropepsin_like"/>
    <property type="match status" value="1"/>
</dbReference>